<proteinExistence type="predicted"/>
<dbReference type="WBParaSite" id="GPLIN_000440600">
    <property type="protein sequence ID" value="GPLIN_000440600"/>
    <property type="gene ID" value="GPLIN_000440600"/>
</dbReference>
<evidence type="ECO:0000256" key="1">
    <source>
        <dbReference type="SAM" id="MobiDB-lite"/>
    </source>
</evidence>
<reference evidence="3" key="3">
    <citation type="submission" date="2016-06" db="UniProtKB">
        <authorList>
            <consortium name="WormBaseParasite"/>
        </authorList>
    </citation>
    <scope>IDENTIFICATION</scope>
</reference>
<dbReference type="Proteomes" id="UP000050741">
    <property type="component" value="Unassembled WGS sequence"/>
</dbReference>
<sequence length="139" mass="15434">MEALTLQQDNDTTPGHEGPEPNETDGGCAASLPQTRTRRSRGGRQFRERMERRFGSDWKYALKEQRQALANASIAPGKGKGKAWHFQKFKERMQAHKKRKALRRSAAQPPAAGPSAEMEPAAVEMAKVKVPPLVVAKDE</sequence>
<organism evidence="2 3">
    <name type="scientific">Globodera pallida</name>
    <name type="common">Potato cyst nematode worm</name>
    <name type="synonym">Heterodera pallida</name>
    <dbReference type="NCBI Taxonomy" id="36090"/>
    <lineage>
        <taxon>Eukaryota</taxon>
        <taxon>Metazoa</taxon>
        <taxon>Ecdysozoa</taxon>
        <taxon>Nematoda</taxon>
        <taxon>Chromadorea</taxon>
        <taxon>Rhabditida</taxon>
        <taxon>Tylenchina</taxon>
        <taxon>Tylenchomorpha</taxon>
        <taxon>Tylenchoidea</taxon>
        <taxon>Heteroderidae</taxon>
        <taxon>Heteroderinae</taxon>
        <taxon>Globodera</taxon>
    </lineage>
</organism>
<feature type="region of interest" description="Disordered" evidence="1">
    <location>
        <begin position="1"/>
        <end position="49"/>
    </location>
</feature>
<reference evidence="2" key="2">
    <citation type="submission" date="2014-05" db="EMBL/GenBank/DDBJ databases">
        <title>The genome and life-stage specific transcriptomes of Globodera pallida elucidate key aspects of plant parasitism by a cyst nematode.</title>
        <authorList>
            <person name="Cotton J.A."/>
            <person name="Lilley C.J."/>
            <person name="Jones L.M."/>
            <person name="Kikuchi T."/>
            <person name="Reid A.J."/>
            <person name="Thorpe P."/>
            <person name="Tsai I.J."/>
            <person name="Beasley H."/>
            <person name="Blok V."/>
            <person name="Cock P.J.A."/>
            <person name="Van den Akker S.E."/>
            <person name="Holroyd N."/>
            <person name="Hunt M."/>
            <person name="Mantelin S."/>
            <person name="Naghra H."/>
            <person name="Pain A."/>
            <person name="Palomares-Rius J.E."/>
            <person name="Zarowiecki M."/>
            <person name="Berriman M."/>
            <person name="Jones J.T."/>
            <person name="Urwin P.E."/>
        </authorList>
    </citation>
    <scope>NUCLEOTIDE SEQUENCE [LARGE SCALE GENOMIC DNA]</scope>
    <source>
        <strain evidence="2">Lindley</strain>
    </source>
</reference>
<evidence type="ECO:0000313" key="3">
    <source>
        <dbReference type="WBParaSite" id="GPLIN_000440600"/>
    </source>
</evidence>
<evidence type="ECO:0000313" key="2">
    <source>
        <dbReference type="Proteomes" id="UP000050741"/>
    </source>
</evidence>
<dbReference type="AlphaFoldDB" id="A0A183BUX0"/>
<protein>
    <submittedName>
        <fullName evidence="3">HMG box domain-containing protein</fullName>
    </submittedName>
</protein>
<name>A0A183BUX0_GLOPA</name>
<feature type="compositionally biased region" description="Polar residues" evidence="1">
    <location>
        <begin position="1"/>
        <end position="13"/>
    </location>
</feature>
<accession>A0A183BUX0</accession>
<feature type="compositionally biased region" description="Low complexity" evidence="1">
    <location>
        <begin position="105"/>
        <end position="116"/>
    </location>
</feature>
<reference evidence="2" key="1">
    <citation type="submission" date="2013-12" db="EMBL/GenBank/DDBJ databases">
        <authorList>
            <person name="Aslett M."/>
        </authorList>
    </citation>
    <scope>NUCLEOTIDE SEQUENCE [LARGE SCALE GENOMIC DNA]</scope>
    <source>
        <strain evidence="2">Lindley</strain>
    </source>
</reference>
<keyword evidence="2" id="KW-1185">Reference proteome</keyword>
<feature type="region of interest" description="Disordered" evidence="1">
    <location>
        <begin position="98"/>
        <end position="119"/>
    </location>
</feature>